<sequence length="15" mass="1826">MNITRLKPWTILRLA</sequence>
<protein>
    <submittedName>
        <fullName evidence="1">Uncharacterized protein</fullName>
    </submittedName>
</protein>
<name>T0KVJ8_COLGC</name>
<accession>T0KVJ8</accession>
<organism evidence="1 2">
    <name type="scientific">Colletotrichum gloeosporioides (strain Cg-14)</name>
    <name type="common">Anthracnose fungus</name>
    <name type="synonym">Glomerella cingulata</name>
    <dbReference type="NCBI Taxonomy" id="1237896"/>
    <lineage>
        <taxon>Eukaryota</taxon>
        <taxon>Fungi</taxon>
        <taxon>Dikarya</taxon>
        <taxon>Ascomycota</taxon>
        <taxon>Pezizomycotina</taxon>
        <taxon>Sordariomycetes</taxon>
        <taxon>Hypocreomycetidae</taxon>
        <taxon>Glomerellales</taxon>
        <taxon>Glomerellaceae</taxon>
        <taxon>Colletotrichum</taxon>
        <taxon>Colletotrichum gloeosporioides species complex</taxon>
    </lineage>
</organism>
<evidence type="ECO:0000313" key="2">
    <source>
        <dbReference type="Proteomes" id="UP000015530"/>
    </source>
</evidence>
<gene>
    <name evidence="1" type="ORF">CGLO_17995</name>
</gene>
<proteinExistence type="predicted"/>
<dbReference type="HOGENOM" id="CLU_3434141_0_0_1"/>
<reference evidence="2" key="1">
    <citation type="journal article" date="2013" name="Mol. Plant Microbe Interact.">
        <title>Global aspects of pacC regulation of pathogenicity genes in Colletotrichum gloeosporioides as revealed by transcriptome analysis.</title>
        <authorList>
            <person name="Alkan N."/>
            <person name="Meng X."/>
            <person name="Friedlander G."/>
            <person name="Reuveni E."/>
            <person name="Sukno S."/>
            <person name="Sherman A."/>
            <person name="Thon M."/>
            <person name="Fluhr R."/>
            <person name="Prusky D."/>
        </authorList>
    </citation>
    <scope>NUCLEOTIDE SEQUENCE [LARGE SCALE GENOMIC DNA]</scope>
    <source>
        <strain evidence="2">Cg-14</strain>
    </source>
</reference>
<evidence type="ECO:0000313" key="1">
    <source>
        <dbReference type="EMBL" id="EQB43356.1"/>
    </source>
</evidence>
<comment type="caution">
    <text evidence="1">The sequence shown here is derived from an EMBL/GenBank/DDBJ whole genome shotgun (WGS) entry which is preliminary data.</text>
</comment>
<dbReference type="EMBL" id="AMYD01004317">
    <property type="protein sequence ID" value="EQB43356.1"/>
    <property type="molecule type" value="Genomic_DNA"/>
</dbReference>
<dbReference type="Proteomes" id="UP000015530">
    <property type="component" value="Unassembled WGS sequence"/>
</dbReference>